<accession>A0ABQ9U8B5</accession>
<feature type="region of interest" description="Disordered" evidence="1">
    <location>
        <begin position="107"/>
        <end position="130"/>
    </location>
</feature>
<organism evidence="2 3">
    <name type="scientific">Saguinus oedipus</name>
    <name type="common">Cotton-top tamarin</name>
    <name type="synonym">Oedipomidas oedipus</name>
    <dbReference type="NCBI Taxonomy" id="9490"/>
    <lineage>
        <taxon>Eukaryota</taxon>
        <taxon>Metazoa</taxon>
        <taxon>Chordata</taxon>
        <taxon>Craniata</taxon>
        <taxon>Vertebrata</taxon>
        <taxon>Euteleostomi</taxon>
        <taxon>Mammalia</taxon>
        <taxon>Eutheria</taxon>
        <taxon>Euarchontoglires</taxon>
        <taxon>Primates</taxon>
        <taxon>Haplorrhini</taxon>
        <taxon>Platyrrhini</taxon>
        <taxon>Cebidae</taxon>
        <taxon>Callitrichinae</taxon>
        <taxon>Saguinus</taxon>
    </lineage>
</organism>
<dbReference type="Proteomes" id="UP001266305">
    <property type="component" value="Unassembled WGS sequence"/>
</dbReference>
<dbReference type="EMBL" id="JASSZA010000015">
    <property type="protein sequence ID" value="KAK2093271.1"/>
    <property type="molecule type" value="Genomic_DNA"/>
</dbReference>
<evidence type="ECO:0000313" key="3">
    <source>
        <dbReference type="Proteomes" id="UP001266305"/>
    </source>
</evidence>
<evidence type="ECO:0000313" key="2">
    <source>
        <dbReference type="EMBL" id="KAK2093271.1"/>
    </source>
</evidence>
<gene>
    <name evidence="2" type="ORF">P7K49_029800</name>
</gene>
<sequence length="130" mass="14542">MRGLRRQSEAVCVELSFSSNINEAMASKGVGHDRRNISNTSTRPIWGPSWLCGVVSGYCDIYERRVHWAELIDGEVVEAPGPTAVEPALWDLKASEGHYLQHINDQKMPKDIASDHPRASTLPEKVSNEW</sequence>
<keyword evidence="3" id="KW-1185">Reference proteome</keyword>
<proteinExistence type="predicted"/>
<protein>
    <submittedName>
        <fullName evidence="2">Uncharacterized protein</fullName>
    </submittedName>
</protein>
<feature type="compositionally biased region" description="Basic and acidic residues" evidence="1">
    <location>
        <begin position="107"/>
        <end position="118"/>
    </location>
</feature>
<name>A0ABQ9U8B5_SAGOE</name>
<evidence type="ECO:0000256" key="1">
    <source>
        <dbReference type="SAM" id="MobiDB-lite"/>
    </source>
</evidence>
<comment type="caution">
    <text evidence="2">The sequence shown here is derived from an EMBL/GenBank/DDBJ whole genome shotgun (WGS) entry which is preliminary data.</text>
</comment>
<reference evidence="2 3" key="1">
    <citation type="submission" date="2023-05" db="EMBL/GenBank/DDBJ databases">
        <title>B98-5 Cell Line De Novo Hybrid Assembly: An Optical Mapping Approach.</title>
        <authorList>
            <person name="Kananen K."/>
            <person name="Auerbach J.A."/>
            <person name="Kautto E."/>
            <person name="Blachly J.S."/>
        </authorList>
    </citation>
    <scope>NUCLEOTIDE SEQUENCE [LARGE SCALE GENOMIC DNA]</scope>
    <source>
        <strain evidence="2">B95-8</strain>
        <tissue evidence="2">Cell line</tissue>
    </source>
</reference>